<dbReference type="AlphaFoldDB" id="A0A182XQU8"/>
<evidence type="ECO:0000313" key="1">
    <source>
        <dbReference type="EnsemblMetazoa" id="AQUA014233-PA"/>
    </source>
</evidence>
<reference evidence="1" key="1">
    <citation type="submission" date="2020-05" db="UniProtKB">
        <authorList>
            <consortium name="EnsemblMetazoa"/>
        </authorList>
    </citation>
    <scope>IDENTIFICATION</scope>
    <source>
        <strain evidence="1">SANGQUA</strain>
    </source>
</reference>
<name>A0A182XQU8_ANOQN</name>
<keyword evidence="2" id="KW-1185">Reference proteome</keyword>
<organism evidence="1 2">
    <name type="scientific">Anopheles quadriannulatus</name>
    <name type="common">Mosquito</name>
    <dbReference type="NCBI Taxonomy" id="34691"/>
    <lineage>
        <taxon>Eukaryota</taxon>
        <taxon>Metazoa</taxon>
        <taxon>Ecdysozoa</taxon>
        <taxon>Arthropoda</taxon>
        <taxon>Hexapoda</taxon>
        <taxon>Insecta</taxon>
        <taxon>Pterygota</taxon>
        <taxon>Neoptera</taxon>
        <taxon>Endopterygota</taxon>
        <taxon>Diptera</taxon>
        <taxon>Nematocera</taxon>
        <taxon>Culicoidea</taxon>
        <taxon>Culicidae</taxon>
        <taxon>Anophelinae</taxon>
        <taxon>Anopheles</taxon>
    </lineage>
</organism>
<proteinExistence type="predicted"/>
<dbReference type="VEuPathDB" id="VectorBase:AQUA014233"/>
<sequence length="103" mass="11272">MRSLASTLLRTLCKGSSSRAHGNVHILTTSAGTVCSTHLVLSQNTHATLTSNVVALCVRVCVCDCLCFNDRDWIVSLFLFRARSSSPFSRTICPARAERFRAP</sequence>
<accession>A0A182XQU8</accession>
<dbReference type="EnsemblMetazoa" id="AQUA014233-RA">
    <property type="protein sequence ID" value="AQUA014233-PA"/>
    <property type="gene ID" value="AQUA014233"/>
</dbReference>
<protein>
    <submittedName>
        <fullName evidence="1">Uncharacterized protein</fullName>
    </submittedName>
</protein>
<dbReference type="Proteomes" id="UP000076407">
    <property type="component" value="Unassembled WGS sequence"/>
</dbReference>
<evidence type="ECO:0000313" key="2">
    <source>
        <dbReference type="Proteomes" id="UP000076407"/>
    </source>
</evidence>